<organism evidence="4 5">
    <name type="scientific">Linnemannia exigua</name>
    <dbReference type="NCBI Taxonomy" id="604196"/>
    <lineage>
        <taxon>Eukaryota</taxon>
        <taxon>Fungi</taxon>
        <taxon>Fungi incertae sedis</taxon>
        <taxon>Mucoromycota</taxon>
        <taxon>Mortierellomycotina</taxon>
        <taxon>Mortierellomycetes</taxon>
        <taxon>Mortierellales</taxon>
        <taxon>Mortierellaceae</taxon>
        <taxon>Linnemannia</taxon>
    </lineage>
</organism>
<dbReference type="EMBL" id="JAAAIL010000097">
    <property type="protein sequence ID" value="KAG0279863.1"/>
    <property type="molecule type" value="Genomic_DNA"/>
</dbReference>
<accession>A0AAD4DJU5</accession>
<keyword evidence="2" id="KW-0677">Repeat</keyword>
<reference evidence="4" key="1">
    <citation type="journal article" date="2020" name="Fungal Divers.">
        <title>Resolving the Mortierellaceae phylogeny through synthesis of multi-gene phylogenetics and phylogenomics.</title>
        <authorList>
            <person name="Vandepol N."/>
            <person name="Liber J."/>
            <person name="Desiro A."/>
            <person name="Na H."/>
            <person name="Kennedy M."/>
            <person name="Barry K."/>
            <person name="Grigoriev I.V."/>
            <person name="Miller A.N."/>
            <person name="O'Donnell K."/>
            <person name="Stajich J.E."/>
            <person name="Bonito G."/>
        </authorList>
    </citation>
    <scope>NUCLEOTIDE SEQUENCE</scope>
    <source>
        <strain evidence="4">NRRL 28262</strain>
    </source>
</reference>
<evidence type="ECO:0000256" key="3">
    <source>
        <dbReference type="SAM" id="MobiDB-lite"/>
    </source>
</evidence>
<dbReference type="PANTHER" id="PTHR46093">
    <property type="entry name" value="ACYL-COA-BINDING DOMAIN-CONTAINING PROTEIN 5"/>
    <property type="match status" value="1"/>
</dbReference>
<evidence type="ECO:0000313" key="5">
    <source>
        <dbReference type="Proteomes" id="UP001194580"/>
    </source>
</evidence>
<dbReference type="Gene3D" id="2.120.10.80">
    <property type="entry name" value="Kelch-type beta propeller"/>
    <property type="match status" value="1"/>
</dbReference>
<evidence type="ECO:0000256" key="2">
    <source>
        <dbReference type="ARBA" id="ARBA00022737"/>
    </source>
</evidence>
<feature type="region of interest" description="Disordered" evidence="3">
    <location>
        <begin position="330"/>
        <end position="351"/>
    </location>
</feature>
<gene>
    <name evidence="4" type="ORF">BGZ95_012030</name>
</gene>
<comment type="caution">
    <text evidence="4">The sequence shown here is derived from an EMBL/GenBank/DDBJ whole genome shotgun (WGS) entry which is preliminary data.</text>
</comment>
<protein>
    <recommendedName>
        <fullName evidence="6">Galactose oxidase</fullName>
    </recommendedName>
</protein>
<proteinExistence type="predicted"/>
<evidence type="ECO:0008006" key="6">
    <source>
        <dbReference type="Google" id="ProtNLM"/>
    </source>
</evidence>
<evidence type="ECO:0000313" key="4">
    <source>
        <dbReference type="EMBL" id="KAG0279863.1"/>
    </source>
</evidence>
<sequence length="400" mass="43109">MDAPIYFNPIPVSTPAFARATTHLYVISGAAASNPGLRIPQFLALDLNVPWNTSSPAWSKHADGGPMQDLFPAAFSADEKILYAFHLDKSSSPMQWDSDTEVWKSLTNVKFENATWQGIGAVTDPRTGLIYLAGGYNDDSNLGGDPLFLAMDVFDPVSQSLDMVSEFKVDTQDWSVMVTTGPTPSMRADHCMVANEDGTKVVIYGGRLHNGTVVGDVSILDTTTQTWTTGVSGQPRMYVACTVAGDQLLIWGGKAADNLAPPLDLIIYNFVTKTWTTQYTPPASYKNLKAPAPLKYMETPSEYRPAPNNPEYVAPMFSALRAFVEFDEGPGASGSGSRNGGIGGGIAGSNRWNARRTVQDATGMGISSNMGSWVRAPLDPHANITGYSGRVRRSSRAMSM</sequence>
<dbReference type="InterPro" id="IPR011043">
    <property type="entry name" value="Gal_Oxase/kelch_b-propeller"/>
</dbReference>
<name>A0AAD4DJU5_9FUNG</name>
<keyword evidence="1" id="KW-0880">Kelch repeat</keyword>
<dbReference type="PANTHER" id="PTHR46093:SF18">
    <property type="entry name" value="FIBRONECTIN TYPE-III DOMAIN-CONTAINING PROTEIN"/>
    <property type="match status" value="1"/>
</dbReference>
<keyword evidence="5" id="KW-1185">Reference proteome</keyword>
<dbReference type="InterPro" id="IPR015915">
    <property type="entry name" value="Kelch-typ_b-propeller"/>
</dbReference>
<dbReference type="AlphaFoldDB" id="A0AAD4DJU5"/>
<evidence type="ECO:0000256" key="1">
    <source>
        <dbReference type="ARBA" id="ARBA00022441"/>
    </source>
</evidence>
<dbReference type="SUPFAM" id="SSF50965">
    <property type="entry name" value="Galactose oxidase, central domain"/>
    <property type="match status" value="1"/>
</dbReference>
<dbReference type="Pfam" id="PF24681">
    <property type="entry name" value="Kelch_KLHDC2_KLHL20_DRC7"/>
    <property type="match status" value="1"/>
</dbReference>
<feature type="compositionally biased region" description="Gly residues" evidence="3">
    <location>
        <begin position="331"/>
        <end position="347"/>
    </location>
</feature>
<dbReference type="Proteomes" id="UP001194580">
    <property type="component" value="Unassembled WGS sequence"/>
</dbReference>